<evidence type="ECO:0000313" key="2">
    <source>
        <dbReference type="Proteomes" id="UP000800039"/>
    </source>
</evidence>
<sequence>MTELFDLPTELLFQIIHLVLSSRHSVSPNGLRCRTEWKGTRRNVTCCPSRETLWTPSALNLLLVSQRLYAETMLYLSKKPQSFKFDVAVVNNHWIWPTWRSTPIRSRSHILDRVDIELILSCSQDERNLQTQWMLQPEDACADTELVLLLCQFILLEGPLVTHINTLRINIDTTRYGNGNELISLEEVPLRRINGLAHLDFDKLYPIDYHVSFAFLRRLYTRTGAMLEALQNNPDIELPSQRIGKVLFCIDGKVLMQIDVAKHVAG</sequence>
<gene>
    <name evidence="1" type="ORF">K460DRAFT_287249</name>
</gene>
<dbReference type="EMBL" id="ML976617">
    <property type="protein sequence ID" value="KAF1844017.1"/>
    <property type="molecule type" value="Genomic_DNA"/>
</dbReference>
<evidence type="ECO:0008006" key="3">
    <source>
        <dbReference type="Google" id="ProtNLM"/>
    </source>
</evidence>
<dbReference type="RefSeq" id="XP_040786580.1">
    <property type="nucleotide sequence ID" value="XM_040928948.1"/>
</dbReference>
<dbReference type="Proteomes" id="UP000800039">
    <property type="component" value="Unassembled WGS sequence"/>
</dbReference>
<organism evidence="1 2">
    <name type="scientific">Cucurbitaria berberidis CBS 394.84</name>
    <dbReference type="NCBI Taxonomy" id="1168544"/>
    <lineage>
        <taxon>Eukaryota</taxon>
        <taxon>Fungi</taxon>
        <taxon>Dikarya</taxon>
        <taxon>Ascomycota</taxon>
        <taxon>Pezizomycotina</taxon>
        <taxon>Dothideomycetes</taxon>
        <taxon>Pleosporomycetidae</taxon>
        <taxon>Pleosporales</taxon>
        <taxon>Pleosporineae</taxon>
        <taxon>Cucurbitariaceae</taxon>
        <taxon>Cucurbitaria</taxon>
    </lineage>
</organism>
<accession>A0A9P4GEQ8</accession>
<dbReference type="OrthoDB" id="2823490at2759"/>
<dbReference type="AlphaFoldDB" id="A0A9P4GEQ8"/>
<keyword evidence="2" id="KW-1185">Reference proteome</keyword>
<dbReference type="GeneID" id="63846200"/>
<reference evidence="1" key="1">
    <citation type="submission" date="2020-01" db="EMBL/GenBank/DDBJ databases">
        <authorList>
            <consortium name="DOE Joint Genome Institute"/>
            <person name="Haridas S."/>
            <person name="Albert R."/>
            <person name="Binder M."/>
            <person name="Bloem J."/>
            <person name="Labutti K."/>
            <person name="Salamov A."/>
            <person name="Andreopoulos B."/>
            <person name="Baker S.E."/>
            <person name="Barry K."/>
            <person name="Bills G."/>
            <person name="Bluhm B.H."/>
            <person name="Cannon C."/>
            <person name="Castanera R."/>
            <person name="Culley D.E."/>
            <person name="Daum C."/>
            <person name="Ezra D."/>
            <person name="Gonzalez J.B."/>
            <person name="Henrissat B."/>
            <person name="Kuo A."/>
            <person name="Liang C."/>
            <person name="Lipzen A."/>
            <person name="Lutzoni F."/>
            <person name="Magnuson J."/>
            <person name="Mondo S."/>
            <person name="Nolan M."/>
            <person name="Ohm R."/>
            <person name="Pangilinan J."/>
            <person name="Park H.-J."/>
            <person name="Ramirez L."/>
            <person name="Alfaro M."/>
            <person name="Sun H."/>
            <person name="Tritt A."/>
            <person name="Yoshinaga Y."/>
            <person name="Zwiers L.-H."/>
            <person name="Turgeon B.G."/>
            <person name="Goodwin S.B."/>
            <person name="Spatafora J.W."/>
            <person name="Crous P.W."/>
            <person name="Grigoriev I.V."/>
        </authorList>
    </citation>
    <scope>NUCLEOTIDE SEQUENCE</scope>
    <source>
        <strain evidence="1">CBS 394.84</strain>
    </source>
</reference>
<proteinExistence type="predicted"/>
<evidence type="ECO:0000313" key="1">
    <source>
        <dbReference type="EMBL" id="KAF1844017.1"/>
    </source>
</evidence>
<protein>
    <recommendedName>
        <fullName evidence="3">F-box domain-containing protein</fullName>
    </recommendedName>
</protein>
<name>A0A9P4GEQ8_9PLEO</name>
<comment type="caution">
    <text evidence="1">The sequence shown here is derived from an EMBL/GenBank/DDBJ whole genome shotgun (WGS) entry which is preliminary data.</text>
</comment>